<dbReference type="Proteomes" id="UP001496720">
    <property type="component" value="Unassembled WGS sequence"/>
</dbReference>
<accession>A0ABV1SRN7</accession>
<evidence type="ECO:0000256" key="2">
    <source>
        <dbReference type="SAM" id="Phobius"/>
    </source>
</evidence>
<reference evidence="3 4" key="1">
    <citation type="submission" date="2024-06" db="EMBL/GenBank/DDBJ databases">
        <title>The Natural Products Discovery Center: Release of the First 8490 Sequenced Strains for Exploring Actinobacteria Biosynthetic Diversity.</title>
        <authorList>
            <person name="Kalkreuter E."/>
            <person name="Kautsar S.A."/>
            <person name="Yang D."/>
            <person name="Bader C.D."/>
            <person name="Teijaro C.N."/>
            <person name="Fluegel L."/>
            <person name="Davis C.M."/>
            <person name="Simpson J.R."/>
            <person name="Lauterbach L."/>
            <person name="Steele A.D."/>
            <person name="Gui C."/>
            <person name="Meng S."/>
            <person name="Li G."/>
            <person name="Viehrig K."/>
            <person name="Ye F."/>
            <person name="Su P."/>
            <person name="Kiefer A.F."/>
            <person name="Nichols A."/>
            <person name="Cepeda A.J."/>
            <person name="Yan W."/>
            <person name="Fan B."/>
            <person name="Jiang Y."/>
            <person name="Adhikari A."/>
            <person name="Zheng C.-J."/>
            <person name="Schuster L."/>
            <person name="Cowan T.M."/>
            <person name="Smanski M.J."/>
            <person name="Chevrette M.G."/>
            <person name="De Carvalho L.P.S."/>
            <person name="Shen B."/>
        </authorList>
    </citation>
    <scope>NUCLEOTIDE SEQUENCE [LARGE SCALE GENOMIC DNA]</scope>
    <source>
        <strain evidence="3 4">NPDC001615</strain>
    </source>
</reference>
<feature type="transmembrane region" description="Helical" evidence="2">
    <location>
        <begin position="56"/>
        <end position="76"/>
    </location>
</feature>
<evidence type="ECO:0000256" key="1">
    <source>
        <dbReference type="SAM" id="MobiDB-lite"/>
    </source>
</evidence>
<keyword evidence="2" id="KW-0472">Membrane</keyword>
<sequence>MLREPLEQHRHSAPDEDTSVPRSAFGAPLDTLRHYTAEPFPLRRRRRTRRRARRRLRISAVRAASLAAAALAAVIASSVSTFSGMAAYEPLRLTASASASGGVVSW</sequence>
<evidence type="ECO:0000313" key="3">
    <source>
        <dbReference type="EMBL" id="MER6164387.1"/>
    </source>
</evidence>
<keyword evidence="4" id="KW-1185">Reference proteome</keyword>
<organism evidence="3 4">
    <name type="scientific">Streptomyces violaceorubidus</name>
    <dbReference type="NCBI Taxonomy" id="284042"/>
    <lineage>
        <taxon>Bacteria</taxon>
        <taxon>Bacillati</taxon>
        <taxon>Actinomycetota</taxon>
        <taxon>Actinomycetes</taxon>
        <taxon>Kitasatosporales</taxon>
        <taxon>Streptomycetaceae</taxon>
        <taxon>Streptomyces</taxon>
    </lineage>
</organism>
<dbReference type="RefSeq" id="WP_352146382.1">
    <property type="nucleotide sequence ID" value="NZ_JBEOZY010000005.1"/>
</dbReference>
<dbReference type="EMBL" id="JBEOZY010000005">
    <property type="protein sequence ID" value="MER6164387.1"/>
    <property type="molecule type" value="Genomic_DNA"/>
</dbReference>
<comment type="caution">
    <text evidence="3">The sequence shown here is derived from an EMBL/GenBank/DDBJ whole genome shotgun (WGS) entry which is preliminary data.</text>
</comment>
<feature type="compositionally biased region" description="Basic and acidic residues" evidence="1">
    <location>
        <begin position="1"/>
        <end position="14"/>
    </location>
</feature>
<evidence type="ECO:0000313" key="4">
    <source>
        <dbReference type="Proteomes" id="UP001496720"/>
    </source>
</evidence>
<feature type="region of interest" description="Disordered" evidence="1">
    <location>
        <begin position="1"/>
        <end position="24"/>
    </location>
</feature>
<keyword evidence="2" id="KW-0812">Transmembrane</keyword>
<proteinExistence type="predicted"/>
<protein>
    <submittedName>
        <fullName evidence="3">Uncharacterized protein</fullName>
    </submittedName>
</protein>
<keyword evidence="2" id="KW-1133">Transmembrane helix</keyword>
<gene>
    <name evidence="3" type="ORF">ABT188_07315</name>
</gene>
<name>A0ABV1SRN7_9ACTN</name>